<evidence type="ECO:0000256" key="2">
    <source>
        <dbReference type="SAM" id="Phobius"/>
    </source>
</evidence>
<comment type="caution">
    <text evidence="4">The sequence shown here is derived from an EMBL/GenBank/DDBJ whole genome shotgun (WGS) entry which is preliminary data.</text>
</comment>
<keyword evidence="2" id="KW-0812">Transmembrane</keyword>
<keyword evidence="2" id="KW-0472">Membrane</keyword>
<feature type="compositionally biased region" description="Basic and acidic residues" evidence="1">
    <location>
        <begin position="7"/>
        <end position="25"/>
    </location>
</feature>
<dbReference type="HOGENOM" id="CLU_043034_1_0_11"/>
<dbReference type="AlphaFoldDB" id="E6K2V7"/>
<sequence>MTFPGTDPERSGKKRRYSDDSRLRVTDAPAPSAADYGYGQAGPRPSSQPFSQPDPRLGQARSRRSWGMLALLIALAVLVGIVIALVIPRLSPRVAESTGANTPTGQAANTLQSLTVVPKEKYASGYQRDLFGFRQTDDDGNGCDEREDVLARDLTEVRFRSRYSCKVQSGVLKDPYTGLIIHFRRGVQTSAEVQIDHVVALHNAWNSGASAWSTAKRYKFANDPYNLLAVQGEANQEKGDAAADSWLPSNKAYRCSYVARQIGVKSKYGLTVTQAEKDSMMSVLSSCPAQKLP</sequence>
<dbReference type="PANTHER" id="PTHR24094:SF15">
    <property type="entry name" value="AMP-DEPENDENT SYNTHETASE_LIGASE DOMAIN-CONTAINING PROTEIN-RELATED"/>
    <property type="match status" value="1"/>
</dbReference>
<feature type="domain" description="GmrSD restriction endonucleases C-terminal" evidence="3">
    <location>
        <begin position="145"/>
        <end position="282"/>
    </location>
</feature>
<dbReference type="KEGG" id="pdo:PSDT_0325"/>
<keyword evidence="2" id="KW-1133">Transmembrane helix</keyword>
<keyword evidence="5" id="KW-1185">Reference proteome</keyword>
<evidence type="ECO:0000259" key="3">
    <source>
        <dbReference type="Pfam" id="PF07510"/>
    </source>
</evidence>
<dbReference type="Pfam" id="PF07510">
    <property type="entry name" value="GmrSD_C"/>
    <property type="match status" value="1"/>
</dbReference>
<dbReference type="eggNOG" id="COG2356">
    <property type="taxonomic scope" value="Bacteria"/>
</dbReference>
<reference evidence="4 5" key="1">
    <citation type="submission" date="2010-12" db="EMBL/GenBank/DDBJ databases">
        <authorList>
            <person name="Muzny D."/>
            <person name="Qin X."/>
            <person name="Buhay C."/>
            <person name="Dugan-Rocha S."/>
            <person name="Ding Y."/>
            <person name="Chen G."/>
            <person name="Hawes A."/>
            <person name="Holder M."/>
            <person name="Jhangiani S."/>
            <person name="Johnson A."/>
            <person name="Khan Z."/>
            <person name="Li Z."/>
            <person name="Liu W."/>
            <person name="Liu X."/>
            <person name="Perez L."/>
            <person name="Shen H."/>
            <person name="Wang Q."/>
            <person name="Watt J."/>
            <person name="Xi L."/>
            <person name="Xin Y."/>
            <person name="Zhou J."/>
            <person name="Deng J."/>
            <person name="Jiang H."/>
            <person name="Liu Y."/>
            <person name="Qu J."/>
            <person name="Song X.-Z."/>
            <person name="Zhang L."/>
            <person name="Villasana D."/>
            <person name="Johnson A."/>
            <person name="Liu J."/>
            <person name="Liyanage D."/>
            <person name="Lorensuhewa L."/>
            <person name="Robinson T."/>
            <person name="Song A."/>
            <person name="Song B.-B."/>
            <person name="Dinh H."/>
            <person name="Thornton R."/>
            <person name="Coyle M."/>
            <person name="Francisco L."/>
            <person name="Jackson L."/>
            <person name="Javaid M."/>
            <person name="Korchina V."/>
            <person name="Kovar C."/>
            <person name="Mata R."/>
            <person name="Mathew T."/>
            <person name="Ngo R."/>
            <person name="Nguyen L."/>
            <person name="Nguyen N."/>
            <person name="Okwuonu G."/>
            <person name="Ongeri F."/>
            <person name="Pham C."/>
            <person name="Simmons D."/>
            <person name="Wilczek-Boney K."/>
            <person name="Hale W."/>
            <person name="Jakkamsetti A."/>
            <person name="Pham P."/>
            <person name="Ruth R."/>
            <person name="San Lucas F."/>
            <person name="Warren J."/>
            <person name="Zhang J."/>
            <person name="Zhao Z."/>
            <person name="Zhou C."/>
            <person name="Zhu D."/>
            <person name="Lee S."/>
            <person name="Bess C."/>
            <person name="Blankenburg K."/>
            <person name="Forbes L."/>
            <person name="Fu Q."/>
            <person name="Gubbala S."/>
            <person name="Hirani K."/>
            <person name="Jayaseelan J.C."/>
            <person name="Lara F."/>
            <person name="Munidasa M."/>
            <person name="Palculict T."/>
            <person name="Patil S."/>
            <person name="Pu L.-L."/>
            <person name="Saada N."/>
            <person name="Tang L."/>
            <person name="Weissenberger G."/>
            <person name="Zhu Y."/>
            <person name="Hemphill L."/>
            <person name="Shang Y."/>
            <person name="Youmans B."/>
            <person name="Ayvaz T."/>
            <person name="Ross M."/>
            <person name="Santibanez J."/>
            <person name="Aqrawi P."/>
            <person name="Gross S."/>
            <person name="Joshi V."/>
            <person name="Fowler G."/>
            <person name="Nazareth L."/>
            <person name="Reid J."/>
            <person name="Worley K."/>
            <person name="Petrosino J."/>
            <person name="Highlander S."/>
            <person name="Gibbs R."/>
        </authorList>
    </citation>
    <scope>NUCLEOTIDE SEQUENCE [LARGE SCALE GENOMIC DNA]</scope>
    <source>
        <strain evidence="4 5">DSM 10105</strain>
    </source>
</reference>
<evidence type="ECO:0000256" key="1">
    <source>
        <dbReference type="SAM" id="MobiDB-lite"/>
    </source>
</evidence>
<dbReference type="EMBL" id="AEON01000002">
    <property type="protein sequence ID" value="EFT82661.1"/>
    <property type="molecule type" value="Genomic_DNA"/>
</dbReference>
<protein>
    <recommendedName>
        <fullName evidence="3">GmrSD restriction endonucleases C-terminal domain-containing protein</fullName>
    </recommendedName>
</protein>
<dbReference type="PATRIC" id="fig|864564.6.peg.357"/>
<accession>E6K2V7</accession>
<gene>
    <name evidence="4" type="ORF">HMPREF0620_1346</name>
</gene>
<dbReference type="RefSeq" id="WP_006290652.1">
    <property type="nucleotide sequence ID" value="NZ_AP012333.1"/>
</dbReference>
<dbReference type="PANTHER" id="PTHR24094">
    <property type="entry name" value="SECRETED PROTEIN"/>
    <property type="match status" value="1"/>
</dbReference>
<proteinExistence type="predicted"/>
<feature type="transmembrane region" description="Helical" evidence="2">
    <location>
        <begin position="66"/>
        <end position="87"/>
    </location>
</feature>
<evidence type="ECO:0000313" key="4">
    <source>
        <dbReference type="EMBL" id="EFT82661.1"/>
    </source>
</evidence>
<dbReference type="InterPro" id="IPR011089">
    <property type="entry name" value="GmrSD_C"/>
</dbReference>
<evidence type="ECO:0000313" key="5">
    <source>
        <dbReference type="Proteomes" id="UP000004946"/>
    </source>
</evidence>
<dbReference type="Proteomes" id="UP000004946">
    <property type="component" value="Chromosome"/>
</dbReference>
<organism evidence="4 5">
    <name type="scientific">Parascardovia denticolens DSM 10105 = JCM 12538</name>
    <dbReference type="NCBI Taxonomy" id="864564"/>
    <lineage>
        <taxon>Bacteria</taxon>
        <taxon>Bacillati</taxon>
        <taxon>Actinomycetota</taxon>
        <taxon>Actinomycetes</taxon>
        <taxon>Bifidobacteriales</taxon>
        <taxon>Bifidobacteriaceae</taxon>
        <taxon>Parascardovia</taxon>
    </lineage>
</organism>
<feature type="region of interest" description="Disordered" evidence="1">
    <location>
        <begin position="1"/>
        <end position="59"/>
    </location>
</feature>
<name>E6K2V7_PARDN</name>